<accession>A0ABU6Z7L3</accession>
<organism evidence="2 3">
    <name type="scientific">Stylosanthes scabra</name>
    <dbReference type="NCBI Taxonomy" id="79078"/>
    <lineage>
        <taxon>Eukaryota</taxon>
        <taxon>Viridiplantae</taxon>
        <taxon>Streptophyta</taxon>
        <taxon>Embryophyta</taxon>
        <taxon>Tracheophyta</taxon>
        <taxon>Spermatophyta</taxon>
        <taxon>Magnoliopsida</taxon>
        <taxon>eudicotyledons</taxon>
        <taxon>Gunneridae</taxon>
        <taxon>Pentapetalae</taxon>
        <taxon>rosids</taxon>
        <taxon>fabids</taxon>
        <taxon>Fabales</taxon>
        <taxon>Fabaceae</taxon>
        <taxon>Papilionoideae</taxon>
        <taxon>50 kb inversion clade</taxon>
        <taxon>dalbergioids sensu lato</taxon>
        <taxon>Dalbergieae</taxon>
        <taxon>Pterocarpus clade</taxon>
        <taxon>Stylosanthes</taxon>
    </lineage>
</organism>
<dbReference type="EMBL" id="JASCZI010271917">
    <property type="protein sequence ID" value="MED6217550.1"/>
    <property type="molecule type" value="Genomic_DNA"/>
</dbReference>
<gene>
    <name evidence="2" type="ORF">PIB30_018760</name>
</gene>
<evidence type="ECO:0000313" key="2">
    <source>
        <dbReference type="EMBL" id="MED6217550.1"/>
    </source>
</evidence>
<comment type="caution">
    <text evidence="2">The sequence shown here is derived from an EMBL/GenBank/DDBJ whole genome shotgun (WGS) entry which is preliminary data.</text>
</comment>
<evidence type="ECO:0008006" key="4">
    <source>
        <dbReference type="Google" id="ProtNLM"/>
    </source>
</evidence>
<feature type="compositionally biased region" description="Basic residues" evidence="1">
    <location>
        <begin position="493"/>
        <end position="504"/>
    </location>
</feature>
<feature type="region of interest" description="Disordered" evidence="1">
    <location>
        <begin position="491"/>
        <end position="513"/>
    </location>
</feature>
<sequence>MGGGPEREITEEFTGVSVKPIEFRKVMNRLLEEWNGPRQIESRDVGPYRCLVTFSSAEIRDNAMNDEILLSVFDKVRPIWDFTGSLSRRVWIEIIGLPIELWCEENIRKITELWGKTIVVDDRTEESKSFSVARVLLDSFEWEKIHEWVSIRVDDRVIEVFVKEFGSEIFSVESHPNREVVSETYGGTPLEAESENGGVGNEAFAAKLNALVSHELHDKRGGYCNELDPAYYEAQLTSFKLIDDRRGSEKYADGAKGSGPCAVMGVDGTDSDGSCPFPPGFGLCTDQAHIHHLLGRVQGLPNLAVNTHLFDSDGVRQTQSVCKSSKGGSAAAVDVEEEHSDETLYKINENFLRGTLEEDNRTINGDVEFSCIPKEGNECDEEEEVSDTAGVGGEYANGDDVNENCRTDIGGGINISIELGKFDQSTLRKEDFRAAETDVEKKIVRDNAQWDSGSEELSDEDLSTEVVVAREVWNLGGLSFGSSDEEEVLGRLTNRRRGGKKYSKSQKQSWNPTCLQGRTLATRTLRSGSKLWP</sequence>
<evidence type="ECO:0000256" key="1">
    <source>
        <dbReference type="SAM" id="MobiDB-lite"/>
    </source>
</evidence>
<keyword evidence="3" id="KW-1185">Reference proteome</keyword>
<dbReference type="Proteomes" id="UP001341840">
    <property type="component" value="Unassembled WGS sequence"/>
</dbReference>
<name>A0ABU6Z7L3_9FABA</name>
<evidence type="ECO:0000313" key="3">
    <source>
        <dbReference type="Proteomes" id="UP001341840"/>
    </source>
</evidence>
<proteinExistence type="predicted"/>
<reference evidence="2 3" key="1">
    <citation type="journal article" date="2023" name="Plants (Basel)">
        <title>Bridging the Gap: Combining Genomics and Transcriptomics Approaches to Understand Stylosanthes scabra, an Orphan Legume from the Brazilian Caatinga.</title>
        <authorList>
            <person name="Ferreira-Neto J.R.C."/>
            <person name="da Silva M.D."/>
            <person name="Binneck E."/>
            <person name="de Melo N.F."/>
            <person name="da Silva R.H."/>
            <person name="de Melo A.L.T.M."/>
            <person name="Pandolfi V."/>
            <person name="Bustamante F.O."/>
            <person name="Brasileiro-Vidal A.C."/>
            <person name="Benko-Iseppon A.M."/>
        </authorList>
    </citation>
    <scope>NUCLEOTIDE SEQUENCE [LARGE SCALE GENOMIC DNA]</scope>
    <source>
        <tissue evidence="2">Leaves</tissue>
    </source>
</reference>
<protein>
    <recommendedName>
        <fullName evidence="4">DUF4283 domain-containing protein</fullName>
    </recommendedName>
</protein>